<dbReference type="InterPro" id="IPR029044">
    <property type="entry name" value="Nucleotide-diphossugar_trans"/>
</dbReference>
<reference evidence="2 3" key="1">
    <citation type="submission" date="2012-10" db="EMBL/GenBank/DDBJ databases">
        <authorList>
            <person name="Zafar N."/>
            <person name="Inman J."/>
            <person name="Hall N."/>
            <person name="Lorenzi H."/>
            <person name="Caler E."/>
        </authorList>
    </citation>
    <scope>NUCLEOTIDE SEQUENCE [LARGE SCALE GENOMIC DNA]</scope>
    <source>
        <strain evidence="2 3">IP1</strain>
    </source>
</reference>
<dbReference type="RefSeq" id="XP_004254643.1">
    <property type="nucleotide sequence ID" value="XM_004254595.1"/>
</dbReference>
<dbReference type="Gene3D" id="3.90.550.10">
    <property type="entry name" value="Spore Coat Polysaccharide Biosynthesis Protein SpsA, Chain A"/>
    <property type="match status" value="1"/>
</dbReference>
<organism evidence="2 3">
    <name type="scientific">Entamoeba invadens IP1</name>
    <dbReference type="NCBI Taxonomy" id="370355"/>
    <lineage>
        <taxon>Eukaryota</taxon>
        <taxon>Amoebozoa</taxon>
        <taxon>Evosea</taxon>
        <taxon>Archamoebae</taxon>
        <taxon>Mastigamoebida</taxon>
        <taxon>Entamoebidae</taxon>
        <taxon>Entamoeba</taxon>
    </lineage>
</organism>
<accession>A0A0A1U1I3</accession>
<evidence type="ECO:0000313" key="3">
    <source>
        <dbReference type="Proteomes" id="UP000014680"/>
    </source>
</evidence>
<dbReference type="EMBL" id="KB206783">
    <property type="protein sequence ID" value="ELP87872.1"/>
    <property type="molecule type" value="Genomic_DNA"/>
</dbReference>
<keyword evidence="1" id="KW-0732">Signal</keyword>
<evidence type="ECO:0000313" key="2">
    <source>
        <dbReference type="EMBL" id="ELP87872.1"/>
    </source>
</evidence>
<feature type="signal peptide" evidence="1">
    <location>
        <begin position="1"/>
        <end position="19"/>
    </location>
</feature>
<name>A0A0A1U1I3_ENTIV</name>
<dbReference type="OMA" id="REESCYW"/>
<keyword evidence="3" id="KW-1185">Reference proteome</keyword>
<dbReference type="VEuPathDB" id="AmoebaDB:EIN_274490"/>
<gene>
    <name evidence="2" type="ORF">EIN_274490</name>
</gene>
<sequence>MHTMLFLILLLLSVSSLFTKEHHVVFTMAVGPKSHNYLHETMDYFLHAYNFNHLGIKIDLFFTKGCENCQFPEFDKELNRLSNYDFKVYNVSFKMIPVNKLEDKGMVKFQEKFESWVVDFRKDTVNEREESCYWWYIKDSKINHYAFSLARYAKQYTDADYILFLEDDILIKKDFFVTLKNVLDQYKDGKQVATRTMICQDKYNDIKVHNKQLGFCVAGFFGILLGKREFKKINKFWKYMNWGVCVDAYNCYMDDFLNMSTPMFQTAKHVGWERFTTVKDPKFWM</sequence>
<proteinExistence type="predicted"/>
<feature type="chain" id="PRO_5001980448" evidence="1">
    <location>
        <begin position="20"/>
        <end position="285"/>
    </location>
</feature>
<dbReference type="Proteomes" id="UP000014680">
    <property type="component" value="Unassembled WGS sequence"/>
</dbReference>
<dbReference type="GeneID" id="14886800"/>
<dbReference type="AlphaFoldDB" id="A0A0A1U1I3"/>
<protein>
    <submittedName>
        <fullName evidence="2">Uncharacterized protein</fullName>
    </submittedName>
</protein>
<evidence type="ECO:0000256" key="1">
    <source>
        <dbReference type="SAM" id="SignalP"/>
    </source>
</evidence>
<dbReference type="KEGG" id="eiv:EIN_274490"/>